<name>A0AAP0KQY4_9MAGN</name>
<organism evidence="2 3">
    <name type="scientific">Stephania cephalantha</name>
    <dbReference type="NCBI Taxonomy" id="152367"/>
    <lineage>
        <taxon>Eukaryota</taxon>
        <taxon>Viridiplantae</taxon>
        <taxon>Streptophyta</taxon>
        <taxon>Embryophyta</taxon>
        <taxon>Tracheophyta</taxon>
        <taxon>Spermatophyta</taxon>
        <taxon>Magnoliopsida</taxon>
        <taxon>Ranunculales</taxon>
        <taxon>Menispermaceae</taxon>
        <taxon>Menispermoideae</taxon>
        <taxon>Cissampelideae</taxon>
        <taxon>Stephania</taxon>
    </lineage>
</organism>
<keyword evidence="3" id="KW-1185">Reference proteome</keyword>
<sequence length="170" mass="18010">MKRERRDLRGRGRWRPAEAAAPGRDVVATPAAAVRKSRLVGGTATRRPRGVVRRGERTTSSSSEKHGGWTTSSGGPVARTMILAPGGGAAVTPARRNGSSGGADERHWRRRRGTEAAPASGSDGDSGGGAVNGVEQLRGDASLDQSILDERRDFDELDDVVDSNEVGRLW</sequence>
<dbReference type="EMBL" id="JBBNAG010000002">
    <property type="protein sequence ID" value="KAK9157093.1"/>
    <property type="molecule type" value="Genomic_DNA"/>
</dbReference>
<accession>A0AAP0KQY4</accession>
<protein>
    <submittedName>
        <fullName evidence="2">Uncharacterized protein</fullName>
    </submittedName>
</protein>
<feature type="compositionally biased region" description="Basic and acidic residues" evidence="1">
    <location>
        <begin position="53"/>
        <end position="67"/>
    </location>
</feature>
<feature type="region of interest" description="Disordered" evidence="1">
    <location>
        <begin position="1"/>
        <end position="170"/>
    </location>
</feature>
<feature type="compositionally biased region" description="Basic and acidic residues" evidence="1">
    <location>
        <begin position="1"/>
        <end position="10"/>
    </location>
</feature>
<evidence type="ECO:0000313" key="2">
    <source>
        <dbReference type="EMBL" id="KAK9157093.1"/>
    </source>
</evidence>
<comment type="caution">
    <text evidence="2">The sequence shown here is derived from an EMBL/GenBank/DDBJ whole genome shotgun (WGS) entry which is preliminary data.</text>
</comment>
<proteinExistence type="predicted"/>
<reference evidence="2 3" key="1">
    <citation type="submission" date="2024-01" db="EMBL/GenBank/DDBJ databases">
        <title>Genome assemblies of Stephania.</title>
        <authorList>
            <person name="Yang L."/>
        </authorList>
    </citation>
    <scope>NUCLEOTIDE SEQUENCE [LARGE SCALE GENOMIC DNA]</scope>
    <source>
        <strain evidence="2">JXDWG</strain>
        <tissue evidence="2">Leaf</tissue>
    </source>
</reference>
<evidence type="ECO:0000313" key="3">
    <source>
        <dbReference type="Proteomes" id="UP001419268"/>
    </source>
</evidence>
<evidence type="ECO:0000256" key="1">
    <source>
        <dbReference type="SAM" id="MobiDB-lite"/>
    </source>
</evidence>
<gene>
    <name evidence="2" type="ORF">Scep_003667</name>
</gene>
<dbReference type="AlphaFoldDB" id="A0AAP0KQY4"/>
<dbReference type="Proteomes" id="UP001419268">
    <property type="component" value="Unassembled WGS sequence"/>
</dbReference>